<organism evidence="1 2">
    <name type="scientific">Sedimentisphaera salicampi</name>
    <dbReference type="NCBI Taxonomy" id="1941349"/>
    <lineage>
        <taxon>Bacteria</taxon>
        <taxon>Pseudomonadati</taxon>
        <taxon>Planctomycetota</taxon>
        <taxon>Phycisphaerae</taxon>
        <taxon>Sedimentisphaerales</taxon>
        <taxon>Sedimentisphaeraceae</taxon>
        <taxon>Sedimentisphaera</taxon>
    </lineage>
</organism>
<reference evidence="2" key="1">
    <citation type="submission" date="2017-04" db="EMBL/GenBank/DDBJ databases">
        <title>Comparative genomics and description of representatives of a novel lineage of planctomycetes thriving in anoxic sediments.</title>
        <authorList>
            <person name="Spring S."/>
            <person name="Bunk B."/>
            <person name="Sproer C."/>
        </authorList>
    </citation>
    <scope>NUCLEOTIDE SEQUENCE [LARGE SCALE GENOMIC DNA]</scope>
    <source>
        <strain evidence="2">ST-PulAB-D4</strain>
    </source>
</reference>
<evidence type="ECO:0000313" key="2">
    <source>
        <dbReference type="Proteomes" id="UP000193334"/>
    </source>
</evidence>
<sequence length="136" mass="15405">MKKVRYWIFAAVVFAGGWICGAICSSYQFKSISIAPFYSSSLTEIATDAIELHKGKSRKVLERKSAALPLLAKTYHEAFSNSMPKGKARYSCLWQVKRFYELSGEKIPEELKEVFNSIPKRPENCEKEGKENKNSG</sequence>
<gene>
    <name evidence="1" type="ORF">STSP1_02240</name>
</gene>
<dbReference type="EMBL" id="CP021023">
    <property type="protein sequence ID" value="ARN57814.1"/>
    <property type="molecule type" value="Genomic_DNA"/>
</dbReference>
<dbReference type="OrthoDB" id="9898748at2"/>
<dbReference type="RefSeq" id="WP_085756432.1">
    <property type="nucleotide sequence ID" value="NZ_CP021023.1"/>
</dbReference>
<dbReference type="KEGG" id="pbp:STSP1_02240"/>
<name>A0A1W6LPW5_9BACT</name>
<dbReference type="STRING" id="1941349.STSP1_02240"/>
<keyword evidence="2" id="KW-1185">Reference proteome</keyword>
<evidence type="ECO:0000313" key="1">
    <source>
        <dbReference type="EMBL" id="ARN57814.1"/>
    </source>
</evidence>
<dbReference type="AlphaFoldDB" id="A0A1W6LPW5"/>
<protein>
    <submittedName>
        <fullName evidence="1">Uncharacterized protein</fullName>
    </submittedName>
</protein>
<proteinExistence type="predicted"/>
<dbReference type="Proteomes" id="UP000193334">
    <property type="component" value="Chromosome"/>
</dbReference>
<accession>A0A1W6LPW5</accession>